<accession>A0A5Q2MVR2</accession>
<reference evidence="2" key="1">
    <citation type="submission" date="2019-11" db="EMBL/GenBank/DDBJ databases">
        <title>Genome sequence of Heliorestis convoluta strain HH, an alkaliphilic and minimalistic phototrophic bacterium from a soda lake in Egypt.</title>
        <authorList>
            <person name="Dewey E.D."/>
            <person name="Stokes L.M."/>
            <person name="Burchell B.M."/>
            <person name="Shaffer K.N."/>
            <person name="Huntington A.M."/>
            <person name="Baker J.M."/>
            <person name="Nadendla S."/>
            <person name="Giglio M.G."/>
            <person name="Touchman J.W."/>
            <person name="Blankenship R.E."/>
            <person name="Madigan M.T."/>
            <person name="Sattley W.M."/>
        </authorList>
    </citation>
    <scope>NUCLEOTIDE SEQUENCE [LARGE SCALE GENOMIC DNA]</scope>
    <source>
        <strain evidence="2">HH</strain>
    </source>
</reference>
<proteinExistence type="predicted"/>
<protein>
    <submittedName>
        <fullName evidence="1">Uncharacterized protein</fullName>
    </submittedName>
</protein>
<name>A0A5Q2MVR2_9FIRM</name>
<gene>
    <name evidence="1" type="ORF">FTV88_0155</name>
</gene>
<evidence type="ECO:0000313" key="1">
    <source>
        <dbReference type="EMBL" id="QGG46334.1"/>
    </source>
</evidence>
<dbReference type="EMBL" id="CP045875">
    <property type="protein sequence ID" value="QGG46334.1"/>
    <property type="molecule type" value="Genomic_DNA"/>
</dbReference>
<dbReference type="KEGG" id="hcv:FTV88_0155"/>
<dbReference type="Proteomes" id="UP000366051">
    <property type="component" value="Chromosome"/>
</dbReference>
<sequence>MVINYDVLYRTAFSQVHSVVQLSYKQERFYFLSFQKSI</sequence>
<keyword evidence="2" id="KW-1185">Reference proteome</keyword>
<evidence type="ECO:0000313" key="2">
    <source>
        <dbReference type="Proteomes" id="UP000366051"/>
    </source>
</evidence>
<organism evidence="1 2">
    <name type="scientific">Heliorestis convoluta</name>
    <dbReference type="NCBI Taxonomy" id="356322"/>
    <lineage>
        <taxon>Bacteria</taxon>
        <taxon>Bacillati</taxon>
        <taxon>Bacillota</taxon>
        <taxon>Clostridia</taxon>
        <taxon>Eubacteriales</taxon>
        <taxon>Heliobacteriaceae</taxon>
        <taxon>Heliorestis</taxon>
    </lineage>
</organism>
<dbReference type="AlphaFoldDB" id="A0A5Q2MVR2"/>